<dbReference type="EMBL" id="CP129013">
    <property type="protein sequence ID" value="WLR42616.1"/>
    <property type="molecule type" value="Genomic_DNA"/>
</dbReference>
<proteinExistence type="predicted"/>
<evidence type="ECO:0000259" key="2">
    <source>
        <dbReference type="Pfam" id="PF01935"/>
    </source>
</evidence>
<accession>A0ABY9JYB3</accession>
<protein>
    <submittedName>
        <fullName evidence="3">DNA phosphorothioation-dependent restriction protein DptH</fullName>
    </submittedName>
</protein>
<dbReference type="Pfam" id="PF01935">
    <property type="entry name" value="DUF87"/>
    <property type="match status" value="1"/>
</dbReference>
<sequence length="1515" mass="175240">MLSTFHEYLAEQIISYFSQNNLKSGDKYNIQFEDDNHVENLIRSINLLAKRGGILEDFLWKEVSFKAQALCFNGIRLIICSNLNQVTTDFLTTLRNKVGTEDPLFNETAILFIHNSTLDSILGGTESLQKKGMPLSQSALKKDITDKVNNSELDVVSKSLLKFAVSEIEEDITNISTYVFEYKPVIKVLFDGIDNSTYEDFGLFKDNDPDLPSMTEKEREKRLIENNAKFSLIENIHKYGDPEQELELHFDSEGAGILSKDNWKCNEYNYIIQSENKKKEKKEIEYLGVEFEEKDLYWERSDGNTKAKERRRNIIIFNPEHQSEIKASFSFDQFLKKDNLKNHVNNVAATSGKKINVTIITNKEETTFAKFQYKEDGVIFIFKIAVVEFDRNFFMEVESNYILQISKKEQYIEVPNFRNKLVLNNQGISSETIIVEDNKTISMDSVKNQLILEKIEEFSSDNEILTIVFLDLPPTKVPIGLSEDVQKPTPITGLNVKRLKHKNKKSFYFTEDKKLKQGNQEHYIKESQLRNSLEIEQKFISESVLFLKEINREVKPEKLEIPNDIEDSFNEFVGYFKNRNLLPSLTYWDEELTQLARNYVNSVLDYINSIEEGKILNSYEKNIMRIGTVETLTGFKELKFSPLHPLVVSYQIELNNNIEKDLTDEIYKRLTPNQLLPYINHDQKGIYKPVEQHHSPDWIYFYSYKNSRYNSSSNFVSKLVKEKIEEFTTHFDFLFNKIVLAPLKINAINLGDCREVLQGIFEYYSSKLRDKANISNLIPIDIFIYGDEDSYNAFEEISFYDDVNETKSHFDIKLDAGDYSEEDLLTAFREKVHFYKRDEVLEQYEYAHISFYELNQNIDETHDNMNNIDTGISVNGLISSVTSVFLGDSYRTGFGTKFLRKEKNNLLQLSIALNSLARASSSQNPFSHKDIIVTAFSEHDLKQLNKLYAASHWVTFIEPKFDLNFFKNNEASDKNLLILHYSDQYSSSTSYDAITVTQKSTQYQLLIREFLSEKLEHDNFETGKIINIFNSINGDWLLRLIGNKTHFPREKISILSAVKFSLAYFYHPDIIWIPLSLEEILRVSGAVGLKQSSGLFSAKNLGVSGARSDDLLLIGIEDHEQGLKLHYYPVEVKIGSADINKAVDQVKATREALDTFLKKESFKNAIYRDFLIQLLLVSVKKMKLYNVWDQQDWDKVLNGKIHEMLINDDYEIVDTFKEYIQNGAIVSFLKGVHFKTEKVLENVLQIELPESRGYQYLIEDIEILKKMIHGGNTDFDKSLLLKNKYHSLTNKSEGDYPINLENEQDENKQSLTKVDSKGDENSKKTQVKMANFTDQPLSVLFGHKLENKSIPLYWFPTDTSRIMHTNTGIIGTMGTGKTQFTKSLITQLYKNSHLNVNGTKIDILIFDYKGDYIKEDFINATDAKVYDLFHLPYNPLALFKGQRHKPMLPLHIANSIKETIGTAYGLGPVQRGLLRELIMEAYTRKGINKAKVDTWDLPAPTITDVYKVFFRTGRY</sequence>
<feature type="region of interest" description="Disordered" evidence="1">
    <location>
        <begin position="1292"/>
        <end position="1323"/>
    </location>
</feature>
<evidence type="ECO:0000256" key="1">
    <source>
        <dbReference type="SAM" id="MobiDB-lite"/>
    </source>
</evidence>
<gene>
    <name evidence="3" type="primary">dptH</name>
    <name evidence="3" type="ORF">LC087_18365</name>
</gene>
<evidence type="ECO:0000313" key="3">
    <source>
        <dbReference type="EMBL" id="WLR42616.1"/>
    </source>
</evidence>
<evidence type="ECO:0000313" key="4">
    <source>
        <dbReference type="Proteomes" id="UP001197974"/>
    </source>
</evidence>
<dbReference type="RefSeq" id="WP_306019777.1">
    <property type="nucleotide sequence ID" value="NZ_CP129013.1"/>
</dbReference>
<dbReference type="Gene3D" id="3.40.50.300">
    <property type="entry name" value="P-loop containing nucleotide triphosphate hydrolases"/>
    <property type="match status" value="1"/>
</dbReference>
<feature type="domain" description="Helicase HerA central" evidence="2">
    <location>
        <begin position="1357"/>
        <end position="1431"/>
    </location>
</feature>
<organism evidence="3 4">
    <name type="scientific">Bacillus carboniphilus</name>
    <dbReference type="NCBI Taxonomy" id="86663"/>
    <lineage>
        <taxon>Bacteria</taxon>
        <taxon>Bacillati</taxon>
        <taxon>Bacillota</taxon>
        <taxon>Bacilli</taxon>
        <taxon>Bacillales</taxon>
        <taxon>Bacillaceae</taxon>
        <taxon>Bacillus</taxon>
    </lineage>
</organism>
<keyword evidence="4" id="KW-1185">Reference proteome</keyword>
<reference evidence="3 4" key="1">
    <citation type="submission" date="2023-06" db="EMBL/GenBank/DDBJ databases">
        <title>Five Gram-positive bacteria isolated from mangrove sediments in Shenzhen, Guangdong, China.</title>
        <authorList>
            <person name="Yu S."/>
            <person name="Zheng W."/>
            <person name="Huang Y."/>
        </authorList>
    </citation>
    <scope>NUCLEOTIDE SEQUENCE [LARGE SCALE GENOMIC DNA]</scope>
    <source>
        <strain evidence="3 4">SaN35-3</strain>
    </source>
</reference>
<dbReference type="SUPFAM" id="SSF52540">
    <property type="entry name" value="P-loop containing nucleoside triphosphate hydrolases"/>
    <property type="match status" value="1"/>
</dbReference>
<dbReference type="InterPro" id="IPR002789">
    <property type="entry name" value="HerA_central"/>
</dbReference>
<dbReference type="InterPro" id="IPR017646">
    <property type="entry name" value="Dnd_assoc_2"/>
</dbReference>
<name>A0ABY9JYB3_9BACI</name>
<dbReference type="InterPro" id="IPR027417">
    <property type="entry name" value="P-loop_NTPase"/>
</dbReference>
<feature type="compositionally biased region" description="Basic and acidic residues" evidence="1">
    <location>
        <begin position="1314"/>
        <end position="1323"/>
    </location>
</feature>
<dbReference type="Proteomes" id="UP001197974">
    <property type="component" value="Chromosome"/>
</dbReference>
<dbReference type="NCBIfam" id="TIGR03237">
    <property type="entry name" value="dnd_assoc_2"/>
    <property type="match status" value="1"/>
</dbReference>